<name>A0ACC1YHY4_MELAZ</name>
<keyword evidence="2" id="KW-1185">Reference proteome</keyword>
<proteinExistence type="predicted"/>
<dbReference type="Proteomes" id="UP001164539">
    <property type="component" value="Chromosome 3"/>
</dbReference>
<evidence type="ECO:0000313" key="1">
    <source>
        <dbReference type="EMBL" id="KAJ4723101.1"/>
    </source>
</evidence>
<reference evidence="1 2" key="1">
    <citation type="journal article" date="2023" name="Science">
        <title>Complex scaffold remodeling in plant triterpene biosynthesis.</title>
        <authorList>
            <person name="De La Pena R."/>
            <person name="Hodgson H."/>
            <person name="Liu J.C."/>
            <person name="Stephenson M.J."/>
            <person name="Martin A.C."/>
            <person name="Owen C."/>
            <person name="Harkess A."/>
            <person name="Leebens-Mack J."/>
            <person name="Jimenez L.E."/>
            <person name="Osbourn A."/>
            <person name="Sattely E.S."/>
        </authorList>
    </citation>
    <scope>NUCLEOTIDE SEQUENCE [LARGE SCALE GENOMIC DNA]</scope>
    <source>
        <strain evidence="2">cv. JPN11</strain>
        <tissue evidence="1">Leaf</tissue>
    </source>
</reference>
<organism evidence="1 2">
    <name type="scientific">Melia azedarach</name>
    <name type="common">Chinaberry tree</name>
    <dbReference type="NCBI Taxonomy" id="155640"/>
    <lineage>
        <taxon>Eukaryota</taxon>
        <taxon>Viridiplantae</taxon>
        <taxon>Streptophyta</taxon>
        <taxon>Embryophyta</taxon>
        <taxon>Tracheophyta</taxon>
        <taxon>Spermatophyta</taxon>
        <taxon>Magnoliopsida</taxon>
        <taxon>eudicotyledons</taxon>
        <taxon>Gunneridae</taxon>
        <taxon>Pentapetalae</taxon>
        <taxon>rosids</taxon>
        <taxon>malvids</taxon>
        <taxon>Sapindales</taxon>
        <taxon>Meliaceae</taxon>
        <taxon>Melia</taxon>
    </lineage>
</organism>
<comment type="caution">
    <text evidence="1">The sequence shown here is derived from an EMBL/GenBank/DDBJ whole genome shotgun (WGS) entry which is preliminary data.</text>
</comment>
<protein>
    <submittedName>
        <fullName evidence="1">Cytochrome P450</fullName>
    </submittedName>
</protein>
<accession>A0ACC1YHY4</accession>
<gene>
    <name evidence="1" type="ORF">OWV82_006511</name>
</gene>
<dbReference type="EMBL" id="CM051396">
    <property type="protein sequence ID" value="KAJ4723101.1"/>
    <property type="molecule type" value="Genomic_DNA"/>
</dbReference>
<sequence length="98" mass="11424">MKMEISSAWAMAFSFAFATIILAWKLLNWVWLKPKKLEKLLRRQGFSGSSYKLFHGDTKEMSRMSKESSSRPISVSDDITSRILPFERHIISKYGTKY</sequence>
<evidence type="ECO:0000313" key="2">
    <source>
        <dbReference type="Proteomes" id="UP001164539"/>
    </source>
</evidence>